<evidence type="ECO:0000313" key="2">
    <source>
        <dbReference type="EMBL" id="MBI1622174.1"/>
    </source>
</evidence>
<dbReference type="GO" id="GO:0016301">
    <property type="term" value="F:kinase activity"/>
    <property type="evidence" value="ECO:0007669"/>
    <property type="project" value="UniProtKB-KW"/>
</dbReference>
<proteinExistence type="predicted"/>
<keyword evidence="2" id="KW-0418">Kinase</keyword>
<dbReference type="SUPFAM" id="SSF53795">
    <property type="entry name" value="PEP carboxykinase-like"/>
    <property type="match status" value="1"/>
</dbReference>
<dbReference type="InterPro" id="IPR011104">
    <property type="entry name" value="Hpr_kin/Pase_C"/>
</dbReference>
<comment type="caution">
    <text evidence="2">The sequence shown here is derived from an EMBL/GenBank/DDBJ whole genome shotgun (WGS) entry which is preliminary data.</text>
</comment>
<dbReference type="RefSeq" id="WP_198477708.1">
    <property type="nucleotide sequence ID" value="NZ_JADGMQ010000013.1"/>
</dbReference>
<reference evidence="2 3" key="1">
    <citation type="submission" date="2020-10" db="EMBL/GenBank/DDBJ databases">
        <title>Aquamicrobium zhengzhouensis sp. nov., a exopolysaccharide producing bacterium isolated from farmland soil.</title>
        <authorList>
            <person name="Wang X."/>
        </authorList>
    </citation>
    <scope>NUCLEOTIDE SEQUENCE [LARGE SCALE GENOMIC DNA]</scope>
    <source>
        <strain evidence="3">cd-1</strain>
    </source>
</reference>
<evidence type="ECO:0000313" key="3">
    <source>
        <dbReference type="Proteomes" id="UP000601789"/>
    </source>
</evidence>
<keyword evidence="3" id="KW-1185">Reference proteome</keyword>
<dbReference type="Pfam" id="PF07475">
    <property type="entry name" value="Hpr_kinase_C"/>
    <property type="match status" value="1"/>
</dbReference>
<keyword evidence="2" id="KW-0808">Transferase</keyword>
<evidence type="ECO:0000259" key="1">
    <source>
        <dbReference type="Pfam" id="PF07475"/>
    </source>
</evidence>
<feature type="domain" description="HPr kinase/phosphorylase C-terminal" evidence="1">
    <location>
        <begin position="4"/>
        <end position="87"/>
    </location>
</feature>
<accession>A0ABS0SFU3</accession>
<dbReference type="Gene3D" id="3.40.50.300">
    <property type="entry name" value="P-loop containing nucleotide triphosphate hydrolases"/>
    <property type="match status" value="1"/>
</dbReference>
<sequence>MISENYHATAVVVGAVGVLIRGPSGAGKSALALSVLAQAKDMGCFAILVSDDQVWLSEHSGRLVARAPDPIAGLIEVRGLGPVKIEHEPAAVIDLIVDLVAQPERYQEASEEMIAGVSLRRFDVSSADIAQATRVVLALVGEG</sequence>
<organism evidence="2 3">
    <name type="scientific">Aquamicrobium zhengzhouense</name>
    <dbReference type="NCBI Taxonomy" id="2781738"/>
    <lineage>
        <taxon>Bacteria</taxon>
        <taxon>Pseudomonadati</taxon>
        <taxon>Pseudomonadota</taxon>
        <taxon>Alphaproteobacteria</taxon>
        <taxon>Hyphomicrobiales</taxon>
        <taxon>Phyllobacteriaceae</taxon>
        <taxon>Aquamicrobium</taxon>
    </lineage>
</organism>
<dbReference type="EMBL" id="JADGMQ010000013">
    <property type="protein sequence ID" value="MBI1622174.1"/>
    <property type="molecule type" value="Genomic_DNA"/>
</dbReference>
<dbReference type="Proteomes" id="UP000601789">
    <property type="component" value="Unassembled WGS sequence"/>
</dbReference>
<dbReference type="InterPro" id="IPR027417">
    <property type="entry name" value="P-loop_NTPase"/>
</dbReference>
<gene>
    <name evidence="2" type="ORF">IOD40_16055</name>
</gene>
<name>A0ABS0SFU3_9HYPH</name>
<protein>
    <submittedName>
        <fullName evidence="2">HPr kinase/phosphorylase</fullName>
    </submittedName>
</protein>